<keyword evidence="2" id="KW-1185">Reference proteome</keyword>
<reference evidence="1 2" key="1">
    <citation type="journal article" date="2016" name="PLoS ONE">
        <title>Complete Genome Sequence and Comparative Genomics of a Novel Myxobacterium Myxococcus hansupus.</title>
        <authorList>
            <person name="Sharma G."/>
            <person name="Narwani T."/>
            <person name="Subramanian S."/>
        </authorList>
    </citation>
    <scope>NUCLEOTIDE SEQUENCE [LARGE SCALE GENOMIC DNA]</scope>
    <source>
        <strain evidence="2">mixupus</strain>
    </source>
</reference>
<dbReference type="NCBIfam" id="TIGR01643">
    <property type="entry name" value="YD_repeat_2x"/>
    <property type="match status" value="1"/>
</dbReference>
<dbReference type="PANTHER" id="PTHR32305:SF15">
    <property type="entry name" value="PROTEIN RHSA-RELATED"/>
    <property type="match status" value="1"/>
</dbReference>
<evidence type="ECO:0000313" key="1">
    <source>
        <dbReference type="EMBL" id="AKQ64855.1"/>
    </source>
</evidence>
<dbReference type="InterPro" id="IPR022385">
    <property type="entry name" value="Rhs_assc_core"/>
</dbReference>
<proteinExistence type="predicted"/>
<name>A0A0H4WU65_9BACT</name>
<protein>
    <submittedName>
        <fullName evidence="1">Rhs family protein</fullName>
    </submittedName>
</protein>
<dbReference type="PATRIC" id="fig|1297742.4.peg.1788"/>
<dbReference type="STRING" id="1297742.A176_001767"/>
<dbReference type="eggNOG" id="COG3209">
    <property type="taxonomic scope" value="Bacteria"/>
</dbReference>
<dbReference type="Proteomes" id="UP000009026">
    <property type="component" value="Chromosome"/>
</dbReference>
<gene>
    <name evidence="1" type="ORF">A176_001767</name>
</gene>
<dbReference type="InterPro" id="IPR050708">
    <property type="entry name" value="T6SS_VgrG/RHS"/>
</dbReference>
<dbReference type="Gene3D" id="2.180.10.10">
    <property type="entry name" value="RHS repeat-associated core"/>
    <property type="match status" value="3"/>
</dbReference>
<organism evidence="1 2">
    <name type="scientific">Pseudomyxococcus hansupus</name>
    <dbReference type="NCBI Taxonomy" id="1297742"/>
    <lineage>
        <taxon>Bacteria</taxon>
        <taxon>Pseudomonadati</taxon>
        <taxon>Myxococcota</taxon>
        <taxon>Myxococcia</taxon>
        <taxon>Myxococcales</taxon>
        <taxon>Cystobacterineae</taxon>
        <taxon>Myxococcaceae</taxon>
        <taxon>Pseudomyxococcus</taxon>
    </lineage>
</organism>
<dbReference type="EMBL" id="CP012109">
    <property type="protein sequence ID" value="AKQ64855.1"/>
    <property type="molecule type" value="Genomic_DNA"/>
</dbReference>
<dbReference type="InterPro" id="IPR006530">
    <property type="entry name" value="YD"/>
</dbReference>
<dbReference type="AlphaFoldDB" id="A0A0H4WU65"/>
<dbReference type="KEGG" id="mym:A176_001767"/>
<dbReference type="NCBIfam" id="TIGR03696">
    <property type="entry name" value="Rhs_assc_core"/>
    <property type="match status" value="1"/>
</dbReference>
<sequence>MDAQGRKLETHGPCFVDESADVAMITGCQAGTVFPVVKYEYWAMTETGHKRNQLKKKSVLPGGCTGTTSLDTQYLDYDVYGNATRVQDVNGLVVERQYNQSQMTSQTVVSGSVSTTTLASFDNGKLKAIQYPQGNYDVFCYRTGTTTGLGCVGGTPTYLLQWVAKAADASGANWAEKVEYAYWPDETVKTKTFLAWTGTVAETRRVVSFAADARRNPTYQGLGNVPSSVVTTRLFDANGNLTGIGFPSNEAPAVCGGPDSEGQPVSPLCASLGYDRLNRLAKLDEFPSAGVSQRTCFSYDVHSNVTAARQGCVVAAGNECGSCSAGSPASEYAYDDFGNLVWAKLPHTQDGVGGAGTTRYSYNALGLLVDKATPEMQAHGERVSHTYDAAGRLLRRNRHYLSSSNTQMVQNLFVLSYDVTDAGDVTSTPPMDCPQPANTRGRLRYQHDSFGRTWYQYDALGRLTGEVRLREGQTSCSSAGLNDKPHTFYTYTANGNVDSITYPHGRVVKYVYGTGATVDRVQAVDVRLWSSSGFLDTRLIQGVVWEPYGQLRGYQVNHPTTSNSSAVEYMLGDNSGSVPAACPAAPPIVASGDLTGRLRALRVSTGTLAAGAGSGDIYKQTYTWHGDQVSQVDTCVLGATTPRIETFGYDRSLKLVSAERPMGNVAATGGAYASRNFGYDNRGNRTSMSADGSSYAFAMTSAPAVDRLAEWGATAPGSLLRYALAYDADGRVTSQRWAPGVSGTPVFLQGFEYGIDESAQIGVATDTVFRAVNRNGVTYNYFYDAQGRRRLKAYPGGTKDEYFNSAAHRLLTDRGSDGFVAAVGHYTTDDYVWLGGKSVAVIRAKFSSAWVRQADGAGDCSRNEESAACGVYFPVVDHSGKPVVMLDGSRRVAGSADYDPFGHVNRMLQMAETAHPYTSGSSVSLATLTQPVGAGPEVVRMRALYHLLDTESGEASVSLVDVDTAASLHSTSLARQGNVMTPWVQPSNGRVAVRFDASATATSNYQGVVLEGYEYQRYQSGAQPFWLPLRFPGQYYDAETGYFENWNRFYNPSEGRYIQPEPLVQSPRTSLRSAGGGHVMAVYSYGQSNPVGFVDRTGFKWNTAHQLRHNEEAIRLRDKEFWQKVEDVDDIELRFEATHGRYELMPNLKPFPTTNVGYGQTVNNIEAGKCVNSSVNVWALAMFRPHRLKSELWTFAHEAYHAALMMGAIKKPHPDANEEQQADFFAHRITGEPFTAADRVYWASRSGEILPEP</sequence>
<accession>A0A0H4WU65</accession>
<dbReference type="PANTHER" id="PTHR32305">
    <property type="match status" value="1"/>
</dbReference>
<evidence type="ECO:0000313" key="2">
    <source>
        <dbReference type="Proteomes" id="UP000009026"/>
    </source>
</evidence>